<proteinExistence type="predicted"/>
<dbReference type="EMBL" id="CP038436">
    <property type="protein sequence ID" value="QBX55209.1"/>
    <property type="molecule type" value="Genomic_DNA"/>
</dbReference>
<accession>A0A4P7IDH1</accession>
<dbReference type="Proteomes" id="UP000294853">
    <property type="component" value="Chromosome"/>
</dbReference>
<organism evidence="1 2">
    <name type="scientific">Nocardioides seonyuensis</name>
    <dbReference type="NCBI Taxonomy" id="2518371"/>
    <lineage>
        <taxon>Bacteria</taxon>
        <taxon>Bacillati</taxon>
        <taxon>Actinomycetota</taxon>
        <taxon>Actinomycetes</taxon>
        <taxon>Propionibacteriales</taxon>
        <taxon>Nocardioidaceae</taxon>
        <taxon>Nocardioides</taxon>
    </lineage>
</organism>
<dbReference type="OrthoDB" id="3831156at2"/>
<protein>
    <submittedName>
        <fullName evidence="1">Uncharacterized protein</fullName>
    </submittedName>
</protein>
<gene>
    <name evidence="1" type="ORF">EXE58_06925</name>
</gene>
<dbReference type="KEGG" id="nsn:EXE58_06925"/>
<name>A0A4P7IDH1_9ACTN</name>
<evidence type="ECO:0000313" key="1">
    <source>
        <dbReference type="EMBL" id="QBX55209.1"/>
    </source>
</evidence>
<evidence type="ECO:0000313" key="2">
    <source>
        <dbReference type="Proteomes" id="UP000294853"/>
    </source>
</evidence>
<dbReference type="AlphaFoldDB" id="A0A4P7IDH1"/>
<dbReference type="RefSeq" id="WP_135267177.1">
    <property type="nucleotide sequence ID" value="NZ_CP038436.1"/>
</dbReference>
<sequence>MRTLLSLQTALPILKRALPAMAKQLPKLWPLLLEAKNREKVMSLLRDLASASPKRKLAARMDLTELLAQRLSEEAQSEPERAQAAEWRSRAQKLRARVDMPVEGSRARRAHRAALHADLQSLHREMNEALR</sequence>
<reference evidence="1 2" key="1">
    <citation type="submission" date="2019-03" db="EMBL/GenBank/DDBJ databases">
        <title>Three New Species of Nocardioides, Nocardioides euryhalodurans sp. nov., Nocardioides seonyuensis sp. nov. and Nocardioides eburneoflavus sp. nov. Iolated from Soil.</title>
        <authorList>
            <person name="Roh S.G."/>
            <person name="Lee C."/>
            <person name="Kim M.-K."/>
            <person name="Kim S.B."/>
        </authorList>
    </citation>
    <scope>NUCLEOTIDE SEQUENCE [LARGE SCALE GENOMIC DNA]</scope>
    <source>
        <strain evidence="1 2">MMS17-SY207-3</strain>
    </source>
</reference>
<keyword evidence="2" id="KW-1185">Reference proteome</keyword>